<dbReference type="Pfam" id="PF13535">
    <property type="entry name" value="ATP-grasp_4"/>
    <property type="match status" value="1"/>
</dbReference>
<dbReference type="PANTHER" id="PTHR43585:SF2">
    <property type="entry name" value="ATP-GRASP ENZYME FSQD"/>
    <property type="match status" value="1"/>
</dbReference>
<dbReference type="InterPro" id="IPR011761">
    <property type="entry name" value="ATP-grasp"/>
</dbReference>
<evidence type="ECO:0000313" key="7">
    <source>
        <dbReference type="Proteomes" id="UP000233524"/>
    </source>
</evidence>
<evidence type="ECO:0000313" key="6">
    <source>
        <dbReference type="EMBL" id="PKS09318.1"/>
    </source>
</evidence>
<evidence type="ECO:0000256" key="4">
    <source>
        <dbReference type="PROSITE-ProRule" id="PRU00409"/>
    </source>
</evidence>
<evidence type="ECO:0000256" key="3">
    <source>
        <dbReference type="ARBA" id="ARBA00022840"/>
    </source>
</evidence>
<comment type="caution">
    <text evidence="6">The sequence shown here is derived from an EMBL/GenBank/DDBJ whole genome shotgun (WGS) entry which is preliminary data.</text>
</comment>
<name>A0A2N3NA48_9PEZI</name>
<dbReference type="SUPFAM" id="SSF56059">
    <property type="entry name" value="Glutathione synthetase ATP-binding domain-like"/>
    <property type="match status" value="1"/>
</dbReference>
<evidence type="ECO:0000259" key="5">
    <source>
        <dbReference type="PROSITE" id="PS50975"/>
    </source>
</evidence>
<accession>A0A2N3NA48</accession>
<proteinExistence type="predicted"/>
<dbReference type="GO" id="GO:0016874">
    <property type="term" value="F:ligase activity"/>
    <property type="evidence" value="ECO:0007669"/>
    <property type="project" value="UniProtKB-KW"/>
</dbReference>
<dbReference type="STRING" id="41688.A0A2N3NA48"/>
<dbReference type="InParanoid" id="A0A2N3NA48"/>
<dbReference type="PANTHER" id="PTHR43585">
    <property type="entry name" value="FUMIPYRROLE BIOSYNTHESIS PROTEIN C"/>
    <property type="match status" value="1"/>
</dbReference>
<protein>
    <recommendedName>
        <fullName evidence="5">ATP-grasp domain-containing protein</fullName>
    </recommendedName>
</protein>
<dbReference type="InterPro" id="IPR052032">
    <property type="entry name" value="ATP-dep_AA_Ligase"/>
</dbReference>
<evidence type="ECO:0000256" key="1">
    <source>
        <dbReference type="ARBA" id="ARBA00022598"/>
    </source>
</evidence>
<dbReference type="PROSITE" id="PS50975">
    <property type="entry name" value="ATP_GRASP"/>
    <property type="match status" value="1"/>
</dbReference>
<dbReference type="GO" id="GO:0005524">
    <property type="term" value="F:ATP binding"/>
    <property type="evidence" value="ECO:0007669"/>
    <property type="project" value="UniProtKB-UniRule"/>
</dbReference>
<dbReference type="Pfam" id="PF18130">
    <property type="entry name" value="ATPgrasp_N"/>
    <property type="match status" value="1"/>
</dbReference>
<keyword evidence="3 4" id="KW-0067">ATP-binding</keyword>
<gene>
    <name evidence="6" type="ORF">jhhlp_003932</name>
</gene>
<evidence type="ECO:0000256" key="2">
    <source>
        <dbReference type="ARBA" id="ARBA00022741"/>
    </source>
</evidence>
<reference evidence="6 7" key="1">
    <citation type="journal article" date="2017" name="G3 (Bethesda)">
        <title>First Draft Genome Sequence of the Pathogenic Fungus Lomentospora prolificans (Formerly Scedosporium prolificans).</title>
        <authorList>
            <person name="Luo R."/>
            <person name="Zimin A."/>
            <person name="Workman R."/>
            <person name="Fan Y."/>
            <person name="Pertea G."/>
            <person name="Grossman N."/>
            <person name="Wear M.P."/>
            <person name="Jia B."/>
            <person name="Miller H."/>
            <person name="Casadevall A."/>
            <person name="Timp W."/>
            <person name="Zhang S.X."/>
            <person name="Salzberg S.L."/>
        </authorList>
    </citation>
    <scope>NUCLEOTIDE SEQUENCE [LARGE SCALE GENOMIC DNA]</scope>
    <source>
        <strain evidence="6 7">JHH-5317</strain>
    </source>
</reference>
<dbReference type="Gene3D" id="3.30.470.20">
    <property type="entry name" value="ATP-grasp fold, B domain"/>
    <property type="match status" value="1"/>
</dbReference>
<feature type="domain" description="ATP-grasp" evidence="5">
    <location>
        <begin position="169"/>
        <end position="406"/>
    </location>
</feature>
<keyword evidence="7" id="KW-1185">Reference proteome</keyword>
<dbReference type="AlphaFoldDB" id="A0A2N3NA48"/>
<dbReference type="GO" id="GO:0046872">
    <property type="term" value="F:metal ion binding"/>
    <property type="evidence" value="ECO:0007669"/>
    <property type="project" value="InterPro"/>
</dbReference>
<dbReference type="OrthoDB" id="434648at2759"/>
<dbReference type="EMBL" id="NLAX01000010">
    <property type="protein sequence ID" value="PKS09318.1"/>
    <property type="molecule type" value="Genomic_DNA"/>
</dbReference>
<keyword evidence="1" id="KW-0436">Ligase</keyword>
<keyword evidence="2 4" id="KW-0547">Nucleotide-binding</keyword>
<organism evidence="6 7">
    <name type="scientific">Lomentospora prolificans</name>
    <dbReference type="NCBI Taxonomy" id="41688"/>
    <lineage>
        <taxon>Eukaryota</taxon>
        <taxon>Fungi</taxon>
        <taxon>Dikarya</taxon>
        <taxon>Ascomycota</taxon>
        <taxon>Pezizomycotina</taxon>
        <taxon>Sordariomycetes</taxon>
        <taxon>Hypocreomycetidae</taxon>
        <taxon>Microascales</taxon>
        <taxon>Microascaceae</taxon>
        <taxon>Lomentospora</taxon>
    </lineage>
</organism>
<dbReference type="Gene3D" id="3.40.50.20">
    <property type="match status" value="1"/>
</dbReference>
<dbReference type="InterPro" id="IPR041472">
    <property type="entry name" value="BL00235/CARNS1_N"/>
</dbReference>
<sequence length="519" mass="58255">MSPHIPPDQLGQIILKAIGGIQVLSTASPDAIDRELEDRLSFPWLVLEKVEVRRIAWVQGREDIDCIARALEAAYTLGIKLVVLDDAGHWLEDPDSDWAYLREDFIPVDITPDTGLAERIVDAVRSYPRPIEGIVTISDVRLAAVAKACQILHLPTESPEAYEIAGDKGRTRLLETVGAGESFVLQKAEDLGPYLDNRRKDGQEPLRYPMVVKPVIGWCSDCVSKVHNESELEIAVRKASDRHAESANPSTVVVVEPYVDGPEVDANFALLDGEIVFCDINDDFPSPADVPGADYTANFQETQNVMPSALPEKEQAAIKEQLLQSMLRQGFRSGLFHCEARVRNSTMMYREIDGIIDLIQRPDPPRGEPQIYLHEVNARPAGYLESVAVLLTYGVDYYALRMLLSLGPPEYPRFRALAQPFRRGPQFHLSVMIIQQTKAGIMRSADAAKEFLTKHPEVQKNVVDYYSRKKAGDILEGPDASALWWVAFLSVISRESRRDLLQTVDFVQRNFEYEMEEVK</sequence>
<dbReference type="VEuPathDB" id="FungiDB:jhhlp_003932"/>
<dbReference type="Proteomes" id="UP000233524">
    <property type="component" value="Unassembled WGS sequence"/>
</dbReference>